<evidence type="ECO:0000313" key="3">
    <source>
        <dbReference type="Proteomes" id="UP000714625"/>
    </source>
</evidence>
<dbReference type="EMBL" id="AAXMUW010000001">
    <property type="protein sequence ID" value="EGQ9133649.1"/>
    <property type="molecule type" value="Genomic_DNA"/>
</dbReference>
<sequence>MRKETEYSIEEIIKAAQQHREFKATGDLSKRISFHTKSHVTLSLEDVPKVQKIIDYIEDNYKVKLKIVGGGYGCTKINFQVDGPDSAVELAKKLLSDPEFKKLAGDISIDVLVLPEKLQTLKVNDENNDDLNNLDSKGRRVSADGSVQNTGTGM</sequence>
<name>A0AA36XM51_VIBAL</name>
<reference evidence="2" key="1">
    <citation type="submission" date="2019-11" db="EMBL/GenBank/DDBJ databases">
        <authorList>
            <consortium name="PulseNet: The National Subtyping Network for Foodborne Disease Surveillance"/>
            <person name="Tarr C.L."/>
            <person name="Trees E."/>
            <person name="Katz L.S."/>
            <person name="Carleton-Romer H.A."/>
            <person name="Stroika S."/>
            <person name="Kucerova Z."/>
            <person name="Roache K.F."/>
            <person name="Sabol A.L."/>
            <person name="Besser J."/>
            <person name="Gerner-Smidt P."/>
        </authorList>
    </citation>
    <scope>NUCLEOTIDE SEQUENCE</scope>
    <source>
        <strain evidence="2">PNUSAV001129</strain>
    </source>
</reference>
<protein>
    <submittedName>
        <fullName evidence="2">Uncharacterized protein</fullName>
    </submittedName>
</protein>
<dbReference type="Proteomes" id="UP000714625">
    <property type="component" value="Unassembled WGS sequence"/>
</dbReference>
<evidence type="ECO:0000256" key="1">
    <source>
        <dbReference type="SAM" id="MobiDB-lite"/>
    </source>
</evidence>
<evidence type="ECO:0000313" key="2">
    <source>
        <dbReference type="EMBL" id="EGQ9133649.1"/>
    </source>
</evidence>
<gene>
    <name evidence="2" type="ORF">GHY86_00590</name>
</gene>
<feature type="region of interest" description="Disordered" evidence="1">
    <location>
        <begin position="126"/>
        <end position="154"/>
    </location>
</feature>
<feature type="compositionally biased region" description="Polar residues" evidence="1">
    <location>
        <begin position="145"/>
        <end position="154"/>
    </location>
</feature>
<dbReference type="AlphaFoldDB" id="A0AA36XM51"/>
<proteinExistence type="predicted"/>
<accession>A0AA36XM51</accession>
<organism evidence="2 3">
    <name type="scientific">Vibrio alginolyticus</name>
    <dbReference type="NCBI Taxonomy" id="663"/>
    <lineage>
        <taxon>Bacteria</taxon>
        <taxon>Pseudomonadati</taxon>
        <taxon>Pseudomonadota</taxon>
        <taxon>Gammaproteobacteria</taxon>
        <taxon>Vibrionales</taxon>
        <taxon>Vibrionaceae</taxon>
        <taxon>Vibrio</taxon>
    </lineage>
</organism>
<comment type="caution">
    <text evidence="2">The sequence shown here is derived from an EMBL/GenBank/DDBJ whole genome shotgun (WGS) entry which is preliminary data.</text>
</comment>